<reference evidence="10 11" key="1">
    <citation type="journal article" date="2016" name="Nat. Commun.">
        <title>Thousands of microbial genomes shed light on interconnected biogeochemical processes in an aquifer system.</title>
        <authorList>
            <person name="Anantharaman K."/>
            <person name="Brown C.T."/>
            <person name="Hug L.A."/>
            <person name="Sharon I."/>
            <person name="Castelle C.J."/>
            <person name="Probst A.J."/>
            <person name="Thomas B.C."/>
            <person name="Singh A."/>
            <person name="Wilkins M.J."/>
            <person name="Karaoz U."/>
            <person name="Brodie E.L."/>
            <person name="Williams K.H."/>
            <person name="Hubbard S.S."/>
            <person name="Banfield J.F."/>
        </authorList>
    </citation>
    <scope>NUCLEOTIDE SEQUENCE [LARGE SCALE GENOMIC DNA]</scope>
</reference>
<organism evidence="10 11">
    <name type="scientific">Candidatus Raymondbacteria bacterium RIFOXYD12_FULL_49_13</name>
    <dbReference type="NCBI Taxonomy" id="1817890"/>
    <lineage>
        <taxon>Bacteria</taxon>
        <taxon>Raymondiibacteriota</taxon>
    </lineage>
</organism>
<evidence type="ECO:0000256" key="3">
    <source>
        <dbReference type="ARBA" id="ARBA00012663"/>
    </source>
</evidence>
<feature type="domain" description="Beta-hexosaminidase bacterial type N-terminal" evidence="9">
    <location>
        <begin position="40"/>
        <end position="180"/>
    </location>
</feature>
<dbReference type="EC" id="3.2.1.52" evidence="3"/>
<dbReference type="PRINTS" id="PR00738">
    <property type="entry name" value="GLHYDRLASE20"/>
</dbReference>
<evidence type="ECO:0000259" key="9">
    <source>
        <dbReference type="Pfam" id="PF02838"/>
    </source>
</evidence>
<evidence type="ECO:0000259" key="8">
    <source>
        <dbReference type="Pfam" id="PF00728"/>
    </source>
</evidence>
<dbReference type="InterPro" id="IPR015882">
    <property type="entry name" value="HEX_bac_N"/>
</dbReference>
<evidence type="ECO:0000313" key="11">
    <source>
        <dbReference type="Proteomes" id="UP000179243"/>
    </source>
</evidence>
<comment type="catalytic activity">
    <reaction evidence="1">
        <text>Hydrolysis of terminal non-reducing N-acetyl-D-hexosamine residues in N-acetyl-beta-D-hexosaminides.</text>
        <dbReference type="EC" id="3.2.1.52"/>
    </reaction>
</comment>
<dbReference type="GO" id="GO:0030203">
    <property type="term" value="P:glycosaminoglycan metabolic process"/>
    <property type="evidence" value="ECO:0007669"/>
    <property type="project" value="TreeGrafter"/>
</dbReference>
<feature type="active site" description="Proton donor" evidence="6">
    <location>
        <position position="329"/>
    </location>
</feature>
<dbReference type="GO" id="GO:0016020">
    <property type="term" value="C:membrane"/>
    <property type="evidence" value="ECO:0007669"/>
    <property type="project" value="TreeGrafter"/>
</dbReference>
<feature type="transmembrane region" description="Helical" evidence="7">
    <location>
        <begin position="12"/>
        <end position="30"/>
    </location>
</feature>
<dbReference type="InterPro" id="IPR017853">
    <property type="entry name" value="GH"/>
</dbReference>
<evidence type="ECO:0000256" key="2">
    <source>
        <dbReference type="ARBA" id="ARBA00006285"/>
    </source>
</evidence>
<dbReference type="PANTHER" id="PTHR22600:SF57">
    <property type="entry name" value="BETA-N-ACETYLHEXOSAMINIDASE"/>
    <property type="match status" value="1"/>
</dbReference>
<dbReference type="Proteomes" id="UP000179243">
    <property type="component" value="Unassembled WGS sequence"/>
</dbReference>
<proteinExistence type="inferred from homology"/>
<dbReference type="SUPFAM" id="SSF55545">
    <property type="entry name" value="beta-N-acetylhexosaminidase-like domain"/>
    <property type="match status" value="1"/>
</dbReference>
<dbReference type="Pfam" id="PF00728">
    <property type="entry name" value="Glyco_hydro_20"/>
    <property type="match status" value="1"/>
</dbReference>
<evidence type="ECO:0000256" key="7">
    <source>
        <dbReference type="SAM" id="Phobius"/>
    </source>
</evidence>
<keyword evidence="7" id="KW-0812">Transmembrane</keyword>
<dbReference type="PANTHER" id="PTHR22600">
    <property type="entry name" value="BETA-HEXOSAMINIDASE"/>
    <property type="match status" value="1"/>
</dbReference>
<dbReference type="InterPro" id="IPR029018">
    <property type="entry name" value="Hex-like_dom2"/>
</dbReference>
<dbReference type="EMBL" id="MFYX01000098">
    <property type="protein sequence ID" value="OGK03032.1"/>
    <property type="molecule type" value="Genomic_DNA"/>
</dbReference>
<comment type="similarity">
    <text evidence="2">Belongs to the glycosyl hydrolase 20 family.</text>
</comment>
<dbReference type="SUPFAM" id="SSF51445">
    <property type="entry name" value="(Trans)glycosidases"/>
    <property type="match status" value="1"/>
</dbReference>
<dbReference type="GO" id="GO:0004563">
    <property type="term" value="F:beta-N-acetylhexosaminidase activity"/>
    <property type="evidence" value="ECO:0007669"/>
    <property type="project" value="UniProtKB-EC"/>
</dbReference>
<evidence type="ECO:0000256" key="6">
    <source>
        <dbReference type="PIRSR" id="PIRSR625705-1"/>
    </source>
</evidence>
<dbReference type="Gene3D" id="3.30.379.10">
    <property type="entry name" value="Chitobiase/beta-hexosaminidase domain 2-like"/>
    <property type="match status" value="1"/>
</dbReference>
<dbReference type="GO" id="GO:0005975">
    <property type="term" value="P:carbohydrate metabolic process"/>
    <property type="evidence" value="ECO:0007669"/>
    <property type="project" value="InterPro"/>
</dbReference>
<evidence type="ECO:0000256" key="4">
    <source>
        <dbReference type="ARBA" id="ARBA00022801"/>
    </source>
</evidence>
<gene>
    <name evidence="10" type="ORF">A2519_21305</name>
</gene>
<dbReference type="AlphaFoldDB" id="A0A1F7F923"/>
<protein>
    <recommendedName>
        <fullName evidence="3">beta-N-acetylhexosaminidase</fullName>
        <ecNumber evidence="3">3.2.1.52</ecNumber>
    </recommendedName>
</protein>
<keyword evidence="5" id="KW-0326">Glycosidase</keyword>
<dbReference type="InterPro" id="IPR025705">
    <property type="entry name" value="Beta_hexosaminidase_sua/sub"/>
</dbReference>
<name>A0A1F7F923_UNCRA</name>
<dbReference type="InterPro" id="IPR015883">
    <property type="entry name" value="Glyco_hydro_20_cat"/>
</dbReference>
<accession>A0A1F7F923</accession>
<evidence type="ECO:0000256" key="1">
    <source>
        <dbReference type="ARBA" id="ARBA00001231"/>
    </source>
</evidence>
<feature type="domain" description="Glycoside hydrolase family 20 catalytic" evidence="8">
    <location>
        <begin position="184"/>
        <end position="395"/>
    </location>
</feature>
<keyword evidence="7" id="KW-1133">Transmembrane helix</keyword>
<dbReference type="Gene3D" id="3.20.20.80">
    <property type="entry name" value="Glycosidases"/>
    <property type="match status" value="1"/>
</dbReference>
<sequence length="549" mass="60883">MKEKNQISGHGLGIMKYAIMILGFMTLGSAEKVGLIDRIHLVPQPQKIVYAIKNIAFPTRISIIGIDSSVAGQKALAQTLAGILGRMEGIVYAFQNAYPYTITFKKEKSIKHLEGYSLVSEENGIAIRYSTDAGAYYAAQTLYQLLAYSYSGVNVLAFNQEPAEEGAPTKKYFPLLTIEDSPAYAVRSVMIDMGRAPFSIPLIKRVIRIMAHLKLNTLHLHLFDDQLMGFKFKNLPLGSENPAAITAGQLKEIVSYARSYHVSVMPEIESWGHVASIIYHYPKLLGAPGMYGGSSFAIGEKTFDLLGKIYDEIIPCLEETTAIHVGLDEAVWTLAPGEENKGLTPTVMVKRIYDILMTLGAKHKKQIIMHLWADHGGRPLPKEIGKKVVIEPWKYRQTDEPKIIAALQQYGGKDKTPLMMGAGASSVHYNGTYEATRFWCREGLKYPNVLGVTICIWETNDIAGKLITMYGGACAAWSPNTLERTDDDPIGERARNMADREMRKWQIIFPDANPDQINADRGPEAYQGRYVWPPRAGVPVAPTALPTPQ</sequence>
<keyword evidence="4" id="KW-0378">Hydrolase</keyword>
<keyword evidence="7" id="KW-0472">Membrane</keyword>
<evidence type="ECO:0000256" key="5">
    <source>
        <dbReference type="ARBA" id="ARBA00023295"/>
    </source>
</evidence>
<evidence type="ECO:0000313" key="10">
    <source>
        <dbReference type="EMBL" id="OGK03032.1"/>
    </source>
</evidence>
<comment type="caution">
    <text evidence="10">The sequence shown here is derived from an EMBL/GenBank/DDBJ whole genome shotgun (WGS) entry which is preliminary data.</text>
</comment>
<dbReference type="Pfam" id="PF02838">
    <property type="entry name" value="Glyco_hydro_20b"/>
    <property type="match status" value="1"/>
</dbReference>